<dbReference type="Gene3D" id="3.40.630.30">
    <property type="match status" value="1"/>
</dbReference>
<dbReference type="PROSITE" id="PS51186">
    <property type="entry name" value="GNAT"/>
    <property type="match status" value="1"/>
</dbReference>
<dbReference type="InterPro" id="IPR016181">
    <property type="entry name" value="Acyl_CoA_acyltransferase"/>
</dbReference>
<dbReference type="PANTHER" id="PTHR43072">
    <property type="entry name" value="N-ACETYLTRANSFERASE"/>
    <property type="match status" value="1"/>
</dbReference>
<reference evidence="2" key="1">
    <citation type="submission" date="2016-01" db="EMBL/GenBank/DDBJ databases">
        <authorList>
            <person name="Peeters C."/>
        </authorList>
    </citation>
    <scope>NUCLEOTIDE SEQUENCE</scope>
    <source>
        <strain evidence="2">LMG 29321</strain>
    </source>
</reference>
<evidence type="ECO:0000313" key="3">
    <source>
        <dbReference type="Proteomes" id="UP000071859"/>
    </source>
</evidence>
<dbReference type="AlphaFoldDB" id="A0A158EHN6"/>
<evidence type="ECO:0000259" key="1">
    <source>
        <dbReference type="PROSITE" id="PS51186"/>
    </source>
</evidence>
<dbReference type="Pfam" id="PF00583">
    <property type="entry name" value="Acetyltransf_1"/>
    <property type="match status" value="1"/>
</dbReference>
<sequence length="125" mass="13853">MLTEKQAVFGAFKEDRLIGVAGMRRDVFRGHRHKVHLWGVYVVPGRRRAGVSRKLVTEAIGFAKDMPGVTQVNLTVAASNAIAIRLYRSLGFDAFGRESRSIFADDAPDDDLCMCLRLAPFDADV</sequence>
<feature type="domain" description="N-acetyltransferase" evidence="1">
    <location>
        <begin position="1"/>
        <end position="119"/>
    </location>
</feature>
<name>A0A158EHN6_9BURK</name>
<accession>A0A158EHN6</accession>
<dbReference type="PANTHER" id="PTHR43072:SF60">
    <property type="entry name" value="L-2,4-DIAMINOBUTYRIC ACID ACETYLTRANSFERASE"/>
    <property type="match status" value="1"/>
</dbReference>
<organism evidence="2 3">
    <name type="scientific">Caballeronia calidae</name>
    <dbReference type="NCBI Taxonomy" id="1777139"/>
    <lineage>
        <taxon>Bacteria</taxon>
        <taxon>Pseudomonadati</taxon>
        <taxon>Pseudomonadota</taxon>
        <taxon>Betaproteobacteria</taxon>
        <taxon>Burkholderiales</taxon>
        <taxon>Burkholderiaceae</taxon>
        <taxon>Caballeronia</taxon>
    </lineage>
</organism>
<comment type="caution">
    <text evidence="2">The sequence shown here is derived from an EMBL/GenBank/DDBJ whole genome shotgun (WGS) entry which is preliminary data.</text>
</comment>
<evidence type="ECO:0000313" key="2">
    <source>
        <dbReference type="EMBL" id="SAL06303.1"/>
    </source>
</evidence>
<gene>
    <name evidence="2" type="ORF">AWB78_07996</name>
</gene>
<dbReference type="CDD" id="cd04301">
    <property type="entry name" value="NAT_SF"/>
    <property type="match status" value="1"/>
</dbReference>
<keyword evidence="3" id="KW-1185">Reference proteome</keyword>
<protein>
    <submittedName>
        <fullName evidence="2">N-acetyltransferase GCN5</fullName>
    </submittedName>
</protein>
<dbReference type="Proteomes" id="UP000071859">
    <property type="component" value="Unassembled WGS sequence"/>
</dbReference>
<proteinExistence type="predicted"/>
<dbReference type="InterPro" id="IPR000182">
    <property type="entry name" value="GNAT_dom"/>
</dbReference>
<dbReference type="EMBL" id="FCOX02000110">
    <property type="protein sequence ID" value="SAL06303.1"/>
    <property type="molecule type" value="Genomic_DNA"/>
</dbReference>
<dbReference type="GO" id="GO:0016747">
    <property type="term" value="F:acyltransferase activity, transferring groups other than amino-acyl groups"/>
    <property type="evidence" value="ECO:0007669"/>
    <property type="project" value="InterPro"/>
</dbReference>
<dbReference type="SUPFAM" id="SSF55729">
    <property type="entry name" value="Acyl-CoA N-acyltransferases (Nat)"/>
    <property type="match status" value="1"/>
</dbReference>